<dbReference type="Gene3D" id="3.40.50.720">
    <property type="entry name" value="NAD(P)-binding Rossmann-like Domain"/>
    <property type="match status" value="1"/>
</dbReference>
<name>A0A2U3EF86_PURLI</name>
<evidence type="ECO:0000313" key="4">
    <source>
        <dbReference type="EMBL" id="PWI73133.1"/>
    </source>
</evidence>
<dbReference type="Proteomes" id="UP000245956">
    <property type="component" value="Unassembled WGS sequence"/>
</dbReference>
<accession>A0A2U3EF86</accession>
<reference evidence="4 5" key="1">
    <citation type="journal article" date="2016" name="Front. Microbiol.">
        <title>Genome and transcriptome sequences reveal the specific parasitism of the nematophagous Purpureocillium lilacinum 36-1.</title>
        <authorList>
            <person name="Xie J."/>
            <person name="Li S."/>
            <person name="Mo C."/>
            <person name="Xiao X."/>
            <person name="Peng D."/>
            <person name="Wang G."/>
            <person name="Xiao Y."/>
        </authorList>
    </citation>
    <scope>NUCLEOTIDE SEQUENCE [LARGE SCALE GENOMIC DNA]</scope>
    <source>
        <strain evidence="4 5">36-1</strain>
    </source>
</reference>
<dbReference type="PANTHER" id="PTHR43639">
    <property type="entry name" value="OXIDOREDUCTASE, SHORT-CHAIN DEHYDROGENASE/REDUCTASE FAMILY (AFU_ORTHOLOGUE AFUA_5G02870)"/>
    <property type="match status" value="1"/>
</dbReference>
<dbReference type="PRINTS" id="PR00080">
    <property type="entry name" value="SDRFAMILY"/>
</dbReference>
<evidence type="ECO:0000256" key="3">
    <source>
        <dbReference type="ARBA" id="ARBA00023002"/>
    </source>
</evidence>
<keyword evidence="2" id="KW-0521">NADP</keyword>
<dbReference type="PRINTS" id="PR00081">
    <property type="entry name" value="GDHRDH"/>
</dbReference>
<proteinExistence type="inferred from homology"/>
<gene>
    <name evidence="4" type="ORF">PCL_10148</name>
</gene>
<organism evidence="4 5">
    <name type="scientific">Purpureocillium lilacinum</name>
    <name type="common">Paecilomyces lilacinus</name>
    <dbReference type="NCBI Taxonomy" id="33203"/>
    <lineage>
        <taxon>Eukaryota</taxon>
        <taxon>Fungi</taxon>
        <taxon>Dikarya</taxon>
        <taxon>Ascomycota</taxon>
        <taxon>Pezizomycotina</taxon>
        <taxon>Sordariomycetes</taxon>
        <taxon>Hypocreomycetidae</taxon>
        <taxon>Hypocreales</taxon>
        <taxon>Ophiocordycipitaceae</taxon>
        <taxon>Purpureocillium</taxon>
    </lineage>
</organism>
<evidence type="ECO:0008006" key="6">
    <source>
        <dbReference type="Google" id="ProtNLM"/>
    </source>
</evidence>
<evidence type="ECO:0000256" key="1">
    <source>
        <dbReference type="ARBA" id="ARBA00006484"/>
    </source>
</evidence>
<comment type="caution">
    <text evidence="4">The sequence shown here is derived from an EMBL/GenBank/DDBJ whole genome shotgun (WGS) entry which is preliminary data.</text>
</comment>
<dbReference type="PANTHER" id="PTHR43639:SF1">
    <property type="entry name" value="SHORT-CHAIN DEHYDROGENASE_REDUCTASE FAMILY PROTEIN"/>
    <property type="match status" value="1"/>
</dbReference>
<dbReference type="GO" id="GO:0016491">
    <property type="term" value="F:oxidoreductase activity"/>
    <property type="evidence" value="ECO:0007669"/>
    <property type="project" value="UniProtKB-KW"/>
</dbReference>
<evidence type="ECO:0000256" key="2">
    <source>
        <dbReference type="ARBA" id="ARBA00022857"/>
    </source>
</evidence>
<dbReference type="InterPro" id="IPR036291">
    <property type="entry name" value="NAD(P)-bd_dom_sf"/>
</dbReference>
<sequence>MQPSCRRSTFAMLMPALGVTIESLLWLVKSPFRKTCRNLVIHLLKLNLLFTIGVSDARDIDFLYKTSKFRREGLEPLDSAASPFFSSSSSSLWVTLVNEVAKMKPLEFLTTAAILISQGYALTPPLDKYDVFTPQWEIELAPGGPLVVLNGTVQEVHAELLKLNPSWDTDFAGVYASGSTDDRANLHEMEKRTDFRDSAYNCFGRWGRASAHSIWEGITHLRKVPGRPGNGAGPGNCGRVSCSYSSAIWWCNDSRSPKTLNSFGSIADGADPFGDSCAPSTSITLRSEDGTVMPSPPNPQTRFPTLKGKVAIVTGASRGIGRSIALELAKQGVKVVATYVSPSSKDAMQDLVEQVKRMKGSSDCYGVRADLSDSSSAKTIVDETVAAFGPHIDIVVNNAGIEVVKPLSEIEVSDFNNVYNVNVLAPILLMRQVKPRLRRPGRIINIGSVGARSGFKDLSLYCSSKAALEGLTRCWAAELGSDGHSVNVVNPGPVQSDMLDNIPQDIISMQKATTPLQNRLGTFDDVAQIVAWLASEESRWVTGQAISASGGWAMY</sequence>
<dbReference type="InterPro" id="IPR002347">
    <property type="entry name" value="SDR_fam"/>
</dbReference>
<dbReference type="Pfam" id="PF13561">
    <property type="entry name" value="adh_short_C2"/>
    <property type="match status" value="1"/>
</dbReference>
<dbReference type="EMBL" id="LCWV01000005">
    <property type="protein sequence ID" value="PWI73133.1"/>
    <property type="molecule type" value="Genomic_DNA"/>
</dbReference>
<dbReference type="SUPFAM" id="SSF51735">
    <property type="entry name" value="NAD(P)-binding Rossmann-fold domains"/>
    <property type="match status" value="1"/>
</dbReference>
<dbReference type="FunFam" id="3.40.50.720:FF:000374">
    <property type="entry name" value="3-oxoacyl-(Acyl-carrier-protein) reductase"/>
    <property type="match status" value="1"/>
</dbReference>
<dbReference type="InterPro" id="IPR020904">
    <property type="entry name" value="Sc_DH/Rdtase_CS"/>
</dbReference>
<keyword evidence="3" id="KW-0560">Oxidoreductase</keyword>
<protein>
    <recommendedName>
        <fullName evidence="6">3-ketoacyl-acyl carrier protein reductase</fullName>
    </recommendedName>
</protein>
<evidence type="ECO:0000313" key="5">
    <source>
        <dbReference type="Proteomes" id="UP000245956"/>
    </source>
</evidence>
<dbReference type="AlphaFoldDB" id="A0A2U3EF86"/>
<comment type="similarity">
    <text evidence="1">Belongs to the short-chain dehydrogenases/reductases (SDR) family.</text>
</comment>
<dbReference type="PROSITE" id="PS00061">
    <property type="entry name" value="ADH_SHORT"/>
    <property type="match status" value="1"/>
</dbReference>